<accession>A0ABD7HG79</accession>
<dbReference type="Pfam" id="PF20464">
    <property type="entry name" value="MmeI_N"/>
    <property type="match status" value="1"/>
</dbReference>
<dbReference type="InterPro" id="IPR003356">
    <property type="entry name" value="DNA_methylase_A-5"/>
</dbReference>
<organism evidence="6 7">
    <name type="scientific">Mycobacteroides abscessus</name>
    <dbReference type="NCBI Taxonomy" id="36809"/>
    <lineage>
        <taxon>Bacteria</taxon>
        <taxon>Bacillati</taxon>
        <taxon>Actinomycetota</taxon>
        <taxon>Actinomycetes</taxon>
        <taxon>Mycobacteriales</taxon>
        <taxon>Mycobacteriaceae</taxon>
        <taxon>Mycobacteroides</taxon>
    </lineage>
</organism>
<evidence type="ECO:0000313" key="7">
    <source>
        <dbReference type="Proteomes" id="UP000284557"/>
    </source>
</evidence>
<dbReference type="GO" id="GO:0032259">
    <property type="term" value="P:methylation"/>
    <property type="evidence" value="ECO:0007669"/>
    <property type="project" value="UniProtKB-KW"/>
</dbReference>
<feature type="domain" description="DNA methylase adenine-specific" evidence="4">
    <location>
        <begin position="315"/>
        <end position="419"/>
    </location>
</feature>
<keyword evidence="2" id="KW-0808">Transferase</keyword>
<dbReference type="SUPFAM" id="SSF53335">
    <property type="entry name" value="S-adenosyl-L-methionine-dependent methyltransferases"/>
    <property type="match status" value="1"/>
</dbReference>
<name>A0ABD7HG79_9MYCO</name>
<evidence type="ECO:0000313" key="6">
    <source>
        <dbReference type="EMBL" id="RIT28718.1"/>
    </source>
</evidence>
<evidence type="ECO:0000259" key="4">
    <source>
        <dbReference type="Pfam" id="PF02384"/>
    </source>
</evidence>
<comment type="caution">
    <text evidence="6">The sequence shown here is derived from an EMBL/GenBank/DDBJ whole genome shotgun (WGS) entry which is preliminary data.</text>
</comment>
<dbReference type="InterPro" id="IPR050953">
    <property type="entry name" value="N4_N6_ade-DNA_methylase"/>
</dbReference>
<evidence type="ECO:0000256" key="2">
    <source>
        <dbReference type="ARBA" id="ARBA00022679"/>
    </source>
</evidence>
<proteinExistence type="predicted"/>
<evidence type="ECO:0000256" key="3">
    <source>
        <dbReference type="ARBA" id="ARBA00022747"/>
    </source>
</evidence>
<reference evidence="6 7" key="1">
    <citation type="submission" date="2018-08" db="EMBL/GenBank/DDBJ databases">
        <title>Linezolid Resistance in Mycobacterium abscessus: MIC Distribution and Comprehensive Investigation of Resistance Mechanisms.</title>
        <authorList>
            <person name="Ye M."/>
            <person name="Xu L."/>
            <person name="Zou Y."/>
            <person name="Li B."/>
            <person name="Guo Q."/>
            <person name="Zhang Y."/>
            <person name="Zhan M."/>
            <person name="Xu B."/>
            <person name="Yu F."/>
            <person name="Zhang Z."/>
            <person name="Chu H."/>
        </authorList>
    </citation>
    <scope>NUCLEOTIDE SEQUENCE [LARGE SCALE GENOMIC DNA]</scope>
    <source>
        <strain evidence="6 7">G143</strain>
    </source>
</reference>
<evidence type="ECO:0000259" key="5">
    <source>
        <dbReference type="Pfam" id="PF20464"/>
    </source>
</evidence>
<sequence length="1038" mass="115177">MRVGRGHHYPLRPSLSTVTESHLDAIVARLAAQTNRPEATTQADIYALLTQADIGLSEETVTMESPISDGTQRRVDVEIGQCVIEVKKNLHAADLAKAEEQLGGYVRQRTEAFGRYVGILTDGAEWRLYQLQGDELEQISTHTLNKKSPDTQALLVWLESVMSTLTAINPVPEQIEYRLGAASPAHKLDTAELRRIYEAHKDSSEVQLKRQLWAKLLRVALGADFEDSEELFINHTLLVTTAELIAHAVLGFNVGPSGSLTARQITSGTEFANARIRGVVEADFFDWVTDTPAGESFVKNLGRRISRFDWGTVEHDVLKILYESVITKEVRESLGEYYTPDWLADRMVETFVADPLNSVVADPSCGSGTFLFHAVRRYLAAAKDAGIQIDDAVQQATNHVVGIDVHPVAVTLARVTYLLALGRDNVKSDTRKELTIPVYLGDSIQWQQETDIFGSESVRVRTDETDLFEEQGGMFSLDLYFPRSVLKDATGFDYLVSEMADKALVTEPANAKKVGLTILKRRGIAADSRDGEILRETFLNLCTLRAQGRDHIWGYYVRNLIRPLWLAEPENRVDALIGNPPWLRYNKMTASMQGRYRALAKPRNLLTGPLGASARDLSTLFVARAIELYLRKGGSFAFVMPHGILTRKPHTGFRSGDWRGDEGNHLTVRFGESWDLLNADTGFPMTSGVVHGSLSKSAGKMPLETLAWSGRLPRPDVPWSVASKKIKVSTSSVHALDHGVEVSESPYKSRFRQGAILVPRLLMFVEDAPKGPFGAGAGRRTVTSFRTNQEDKQWRDLPSLTANVEKAFIRTVYLGETILPFRTSKPREAVLPINGAKILTSDEIEIYDGLYAWWSAAESDWEQHRVRTETKPLSERMDFHGQLSAQLPVAAIRVAYPKAGNSLAAAIIRDNRAIIDHKLYWTATLVESEAHYLCSILNSAPVLAQVKPLQAVGLFGARDFDKNVFSVPFPTFDPKNPVHQKLAELGKQAETQAATVDISGARTFQAARKMIRAHLAETGTESDTLKEVTELLLSVTTP</sequence>
<gene>
    <name evidence="6" type="ORF">D2E76_26975</name>
</gene>
<dbReference type="GO" id="GO:0009307">
    <property type="term" value="P:DNA restriction-modification system"/>
    <property type="evidence" value="ECO:0007669"/>
    <property type="project" value="UniProtKB-KW"/>
</dbReference>
<dbReference type="EMBL" id="QXBN01000046">
    <property type="protein sequence ID" value="RIT28718.1"/>
    <property type="molecule type" value="Genomic_DNA"/>
</dbReference>
<keyword evidence="1 6" id="KW-0489">Methyltransferase</keyword>
<dbReference type="PROSITE" id="PS00092">
    <property type="entry name" value="N6_MTASE"/>
    <property type="match status" value="1"/>
</dbReference>
<dbReference type="Gene3D" id="3.40.50.150">
    <property type="entry name" value="Vaccinia Virus protein VP39"/>
    <property type="match status" value="1"/>
</dbReference>
<dbReference type="AlphaFoldDB" id="A0ABD7HG79"/>
<dbReference type="InterPro" id="IPR002052">
    <property type="entry name" value="DNA_methylase_N6_adenine_CS"/>
</dbReference>
<dbReference type="Proteomes" id="UP000284557">
    <property type="component" value="Unassembled WGS sequence"/>
</dbReference>
<dbReference type="InterPro" id="IPR029063">
    <property type="entry name" value="SAM-dependent_MTases_sf"/>
</dbReference>
<dbReference type="PRINTS" id="PR00507">
    <property type="entry name" value="N12N6MTFRASE"/>
</dbReference>
<dbReference type="Pfam" id="PF02384">
    <property type="entry name" value="N6_Mtase"/>
    <property type="match status" value="1"/>
</dbReference>
<keyword evidence="3" id="KW-0680">Restriction system</keyword>
<dbReference type="InterPro" id="IPR046817">
    <property type="entry name" value="MmeI_N"/>
</dbReference>
<dbReference type="GO" id="GO:0009007">
    <property type="term" value="F:site-specific DNA-methyltransferase (adenine-specific) activity"/>
    <property type="evidence" value="ECO:0007669"/>
    <property type="project" value="UniProtKB-EC"/>
</dbReference>
<feature type="domain" description="MmeI-like N-terminal" evidence="5">
    <location>
        <begin position="26"/>
        <end position="146"/>
    </location>
</feature>
<protein>
    <submittedName>
        <fullName evidence="6">SAM-dependent DNA methyltransferase</fullName>
    </submittedName>
</protein>
<dbReference type="PANTHER" id="PTHR33841">
    <property type="entry name" value="DNA METHYLTRANSFERASE YEEA-RELATED"/>
    <property type="match status" value="1"/>
</dbReference>
<dbReference type="PANTHER" id="PTHR33841:SF4">
    <property type="entry name" value="RESTRICTION MODIFICATION SYSTEM DNA SPECIFICITY DOMAIN"/>
    <property type="match status" value="1"/>
</dbReference>
<evidence type="ECO:0000256" key="1">
    <source>
        <dbReference type="ARBA" id="ARBA00022603"/>
    </source>
</evidence>